<sequence length="69" mass="7592">MSKESCCDETLDTVHRRYRYGYGWYPLVMVFVGRSVVLSPSGDVAVGHGVLMVGEASYVGATVTCLMRQ</sequence>
<organism evidence="1 2">
    <name type="scientific">Pterulicium gracile</name>
    <dbReference type="NCBI Taxonomy" id="1884261"/>
    <lineage>
        <taxon>Eukaryota</taxon>
        <taxon>Fungi</taxon>
        <taxon>Dikarya</taxon>
        <taxon>Basidiomycota</taxon>
        <taxon>Agaricomycotina</taxon>
        <taxon>Agaricomycetes</taxon>
        <taxon>Agaricomycetidae</taxon>
        <taxon>Agaricales</taxon>
        <taxon>Pleurotineae</taxon>
        <taxon>Pterulaceae</taxon>
        <taxon>Pterulicium</taxon>
    </lineage>
</organism>
<evidence type="ECO:0000313" key="1">
    <source>
        <dbReference type="EMBL" id="TFL05135.1"/>
    </source>
</evidence>
<evidence type="ECO:0000313" key="2">
    <source>
        <dbReference type="Proteomes" id="UP000305067"/>
    </source>
</evidence>
<dbReference type="EMBL" id="ML178817">
    <property type="protein sequence ID" value="TFL05135.1"/>
    <property type="molecule type" value="Genomic_DNA"/>
</dbReference>
<protein>
    <submittedName>
        <fullName evidence="1">Uncharacterized protein</fullName>
    </submittedName>
</protein>
<name>A0A5C3QT12_9AGAR</name>
<dbReference type="Proteomes" id="UP000305067">
    <property type="component" value="Unassembled WGS sequence"/>
</dbReference>
<keyword evidence="2" id="KW-1185">Reference proteome</keyword>
<dbReference type="AlphaFoldDB" id="A0A5C3QT12"/>
<accession>A0A5C3QT12</accession>
<proteinExistence type="predicted"/>
<reference evidence="1 2" key="1">
    <citation type="journal article" date="2019" name="Nat. Ecol. Evol.">
        <title>Megaphylogeny resolves global patterns of mushroom evolution.</title>
        <authorList>
            <person name="Varga T."/>
            <person name="Krizsan K."/>
            <person name="Foldi C."/>
            <person name="Dima B."/>
            <person name="Sanchez-Garcia M."/>
            <person name="Sanchez-Ramirez S."/>
            <person name="Szollosi G.J."/>
            <person name="Szarkandi J.G."/>
            <person name="Papp V."/>
            <person name="Albert L."/>
            <person name="Andreopoulos W."/>
            <person name="Angelini C."/>
            <person name="Antonin V."/>
            <person name="Barry K.W."/>
            <person name="Bougher N.L."/>
            <person name="Buchanan P."/>
            <person name="Buyck B."/>
            <person name="Bense V."/>
            <person name="Catcheside P."/>
            <person name="Chovatia M."/>
            <person name="Cooper J."/>
            <person name="Damon W."/>
            <person name="Desjardin D."/>
            <person name="Finy P."/>
            <person name="Geml J."/>
            <person name="Haridas S."/>
            <person name="Hughes K."/>
            <person name="Justo A."/>
            <person name="Karasinski D."/>
            <person name="Kautmanova I."/>
            <person name="Kiss B."/>
            <person name="Kocsube S."/>
            <person name="Kotiranta H."/>
            <person name="LaButti K.M."/>
            <person name="Lechner B.E."/>
            <person name="Liimatainen K."/>
            <person name="Lipzen A."/>
            <person name="Lukacs Z."/>
            <person name="Mihaltcheva S."/>
            <person name="Morgado L.N."/>
            <person name="Niskanen T."/>
            <person name="Noordeloos M.E."/>
            <person name="Ohm R.A."/>
            <person name="Ortiz-Santana B."/>
            <person name="Ovrebo C."/>
            <person name="Racz N."/>
            <person name="Riley R."/>
            <person name="Savchenko A."/>
            <person name="Shiryaev A."/>
            <person name="Soop K."/>
            <person name="Spirin V."/>
            <person name="Szebenyi C."/>
            <person name="Tomsovsky M."/>
            <person name="Tulloss R.E."/>
            <person name="Uehling J."/>
            <person name="Grigoriev I.V."/>
            <person name="Vagvolgyi C."/>
            <person name="Papp T."/>
            <person name="Martin F.M."/>
            <person name="Miettinen O."/>
            <person name="Hibbett D.S."/>
            <person name="Nagy L.G."/>
        </authorList>
    </citation>
    <scope>NUCLEOTIDE SEQUENCE [LARGE SCALE GENOMIC DNA]</scope>
    <source>
        <strain evidence="1 2">CBS 309.79</strain>
    </source>
</reference>
<gene>
    <name evidence="1" type="ORF">BDV98DRAFT_285029</name>
</gene>